<dbReference type="PANTHER" id="PTHR31973">
    <property type="entry name" value="POLYPROTEIN, PUTATIVE-RELATED"/>
    <property type="match status" value="1"/>
</dbReference>
<proteinExistence type="predicted"/>
<name>A0A2Z6P1V9_TRISU</name>
<feature type="compositionally biased region" description="Polar residues" evidence="1">
    <location>
        <begin position="313"/>
        <end position="322"/>
    </location>
</feature>
<dbReference type="Proteomes" id="UP000242715">
    <property type="component" value="Unassembled WGS sequence"/>
</dbReference>
<sequence>MYLNPRVDGSIPTEGKNSTREGGGEDREVEVSGPPKLVGYAEELRRVSKGNTIKINVERPYLSLLPRFESFYFCFEGSKKGFIHGCRPFIGVDGCHLKTKYGGQLLIVVDRDPNNQYFPLVFGVVETETKDSWRWFLKLLMEDIGQDKGQQKFGGGTHIRDLMMGAAKETYYQGWLQKMNELKALDKKLATGARDKPIVTMCEWIKTYLMNRMATSATKLEKWQHRIMHMSMRRSLLYKGKYALCYDFGVSIINGMDMWLEPENAEEKPHILPPKYKTGPSRPKKMRIREFDENGVRKRKRGVIYKCTTCSSSQHNASTCKSKTQDPDALKRKRKQPKGKANTNSKAKQDNATSAVDEPKANMEASQSQDEAVYDCNMVDVLDPTLVKAVPEEEYEKKIQDVYPKAEEELVEVVDKQVKDKVVKDKPVVDKAKTVKKKLQWLNMLEEEDKVKGRR</sequence>
<reference evidence="4" key="1">
    <citation type="journal article" date="2017" name="Front. Plant Sci.">
        <title>Climate Clever Clovers: New Paradigm to Reduce the Environmental Footprint of Ruminants by Breeding Low Methanogenic Forages Utilizing Haplotype Variation.</title>
        <authorList>
            <person name="Kaur P."/>
            <person name="Appels R."/>
            <person name="Bayer P.E."/>
            <person name="Keeble-Gagnere G."/>
            <person name="Wang J."/>
            <person name="Hirakawa H."/>
            <person name="Shirasawa K."/>
            <person name="Vercoe P."/>
            <person name="Stefanova K."/>
            <person name="Durmic Z."/>
            <person name="Nichols P."/>
            <person name="Revell C."/>
            <person name="Isobe S.N."/>
            <person name="Edwards D."/>
            <person name="Erskine W."/>
        </authorList>
    </citation>
    <scope>NUCLEOTIDE SEQUENCE [LARGE SCALE GENOMIC DNA]</scope>
    <source>
        <strain evidence="4">cv. Daliak</strain>
    </source>
</reference>
<evidence type="ECO:0000259" key="2">
    <source>
        <dbReference type="Pfam" id="PF10551"/>
    </source>
</evidence>
<protein>
    <recommendedName>
        <fullName evidence="2">MULE transposase domain-containing protein</fullName>
    </recommendedName>
</protein>
<feature type="region of interest" description="Disordered" evidence="1">
    <location>
        <begin position="269"/>
        <end position="293"/>
    </location>
</feature>
<feature type="compositionally biased region" description="Basic and acidic residues" evidence="1">
    <location>
        <begin position="17"/>
        <end position="30"/>
    </location>
</feature>
<dbReference type="InterPro" id="IPR018289">
    <property type="entry name" value="MULE_transposase_dom"/>
</dbReference>
<keyword evidence="4" id="KW-1185">Reference proteome</keyword>
<dbReference type="PANTHER" id="PTHR31973:SF195">
    <property type="entry name" value="MUDR FAMILY TRANSPOSASE"/>
    <property type="match status" value="1"/>
</dbReference>
<dbReference type="EMBL" id="DF974610">
    <property type="protein sequence ID" value="GAU49696.1"/>
    <property type="molecule type" value="Genomic_DNA"/>
</dbReference>
<dbReference type="AlphaFoldDB" id="A0A2Z6P1V9"/>
<evidence type="ECO:0000256" key="1">
    <source>
        <dbReference type="SAM" id="MobiDB-lite"/>
    </source>
</evidence>
<organism evidence="3 4">
    <name type="scientific">Trifolium subterraneum</name>
    <name type="common">Subterranean clover</name>
    <dbReference type="NCBI Taxonomy" id="3900"/>
    <lineage>
        <taxon>Eukaryota</taxon>
        <taxon>Viridiplantae</taxon>
        <taxon>Streptophyta</taxon>
        <taxon>Embryophyta</taxon>
        <taxon>Tracheophyta</taxon>
        <taxon>Spermatophyta</taxon>
        <taxon>Magnoliopsida</taxon>
        <taxon>eudicotyledons</taxon>
        <taxon>Gunneridae</taxon>
        <taxon>Pentapetalae</taxon>
        <taxon>rosids</taxon>
        <taxon>fabids</taxon>
        <taxon>Fabales</taxon>
        <taxon>Fabaceae</taxon>
        <taxon>Papilionoideae</taxon>
        <taxon>50 kb inversion clade</taxon>
        <taxon>NPAAA clade</taxon>
        <taxon>Hologalegina</taxon>
        <taxon>IRL clade</taxon>
        <taxon>Trifolieae</taxon>
        <taxon>Trifolium</taxon>
    </lineage>
</organism>
<feature type="compositionally biased region" description="Polar residues" evidence="1">
    <location>
        <begin position="341"/>
        <end position="354"/>
    </location>
</feature>
<evidence type="ECO:0000313" key="4">
    <source>
        <dbReference type="Proteomes" id="UP000242715"/>
    </source>
</evidence>
<feature type="region of interest" description="Disordered" evidence="1">
    <location>
        <begin position="1"/>
        <end position="32"/>
    </location>
</feature>
<feature type="domain" description="MULE transposase" evidence="2">
    <location>
        <begin position="90"/>
        <end position="142"/>
    </location>
</feature>
<dbReference type="OrthoDB" id="1918246at2759"/>
<dbReference type="Pfam" id="PF10551">
    <property type="entry name" value="MULE"/>
    <property type="match status" value="1"/>
</dbReference>
<gene>
    <name evidence="3" type="ORF">TSUD_181940</name>
</gene>
<feature type="region of interest" description="Disordered" evidence="1">
    <location>
        <begin position="313"/>
        <end position="369"/>
    </location>
</feature>
<accession>A0A2Z6P1V9</accession>
<evidence type="ECO:0000313" key="3">
    <source>
        <dbReference type="EMBL" id="GAU49696.1"/>
    </source>
</evidence>